<feature type="non-terminal residue" evidence="1">
    <location>
        <position position="343"/>
    </location>
</feature>
<name>A0ABN9V921_9DINO</name>
<dbReference type="Proteomes" id="UP001189429">
    <property type="component" value="Unassembled WGS sequence"/>
</dbReference>
<comment type="caution">
    <text evidence="1">The sequence shown here is derived from an EMBL/GenBank/DDBJ whole genome shotgun (WGS) entry which is preliminary data.</text>
</comment>
<evidence type="ECO:0000313" key="2">
    <source>
        <dbReference type="Proteomes" id="UP001189429"/>
    </source>
</evidence>
<keyword evidence="2" id="KW-1185">Reference proteome</keyword>
<dbReference type="EMBL" id="CAUYUJ010016850">
    <property type="protein sequence ID" value="CAK0869468.1"/>
    <property type="molecule type" value="Genomic_DNA"/>
</dbReference>
<protein>
    <submittedName>
        <fullName evidence="1">Uncharacterized protein</fullName>
    </submittedName>
</protein>
<reference evidence="1" key="1">
    <citation type="submission" date="2023-10" db="EMBL/GenBank/DDBJ databases">
        <authorList>
            <person name="Chen Y."/>
            <person name="Shah S."/>
            <person name="Dougan E. K."/>
            <person name="Thang M."/>
            <person name="Chan C."/>
        </authorList>
    </citation>
    <scope>NUCLEOTIDE SEQUENCE [LARGE SCALE GENOMIC DNA]</scope>
</reference>
<sequence>MAAESDGAAMDTQRAFMQALRRLDPEERGSVRREDLVTVMRALFPNWSDTEINVMVGASGTESASGRVDLERFAAWLFAGAQVSEAESVGPITPEDFVLALANMTRAWEVVPEAERLPEDEELGFFEDDCLSRCGEMIARWHSGKSSHPARERLAARYPSSEAGAEALHRDLLAMRADPAVEAADRELRLTKFTAPARGAAPGPGDVKQQCQSSTGAVDHIDRAFETLLRDLDDPEPPGRLLERWHDCPEGVASHKLGSHAQAAGPAARARITAGLLAICGHFSAPVLLWRLRRGGWPDFGAEGVLQEEVYRLQVPPAAADLLLDATPRFDPGTPPAPGRILQ</sequence>
<gene>
    <name evidence="1" type="ORF">PCOR1329_LOCUS55810</name>
</gene>
<dbReference type="Gene3D" id="1.10.238.10">
    <property type="entry name" value="EF-hand"/>
    <property type="match status" value="1"/>
</dbReference>
<dbReference type="SUPFAM" id="SSF47473">
    <property type="entry name" value="EF-hand"/>
    <property type="match status" value="1"/>
</dbReference>
<proteinExistence type="predicted"/>
<evidence type="ECO:0000313" key="1">
    <source>
        <dbReference type="EMBL" id="CAK0869468.1"/>
    </source>
</evidence>
<dbReference type="InterPro" id="IPR011992">
    <property type="entry name" value="EF-hand-dom_pair"/>
</dbReference>
<accession>A0ABN9V921</accession>
<organism evidence="1 2">
    <name type="scientific">Prorocentrum cordatum</name>
    <dbReference type="NCBI Taxonomy" id="2364126"/>
    <lineage>
        <taxon>Eukaryota</taxon>
        <taxon>Sar</taxon>
        <taxon>Alveolata</taxon>
        <taxon>Dinophyceae</taxon>
        <taxon>Prorocentrales</taxon>
        <taxon>Prorocentraceae</taxon>
        <taxon>Prorocentrum</taxon>
    </lineage>
</organism>